<evidence type="ECO:0000256" key="4">
    <source>
        <dbReference type="SAM" id="MobiDB-lite"/>
    </source>
</evidence>
<comment type="caution">
    <text evidence="5">The sequence shown here is derived from an EMBL/GenBank/DDBJ whole genome shotgun (WGS) entry which is preliminary data.</text>
</comment>
<keyword evidence="6" id="KW-1185">Reference proteome</keyword>
<dbReference type="Pfam" id="PF12796">
    <property type="entry name" value="Ank_2"/>
    <property type="match status" value="1"/>
</dbReference>
<feature type="repeat" description="ANK" evidence="3">
    <location>
        <begin position="150"/>
        <end position="182"/>
    </location>
</feature>
<feature type="region of interest" description="Disordered" evidence="4">
    <location>
        <begin position="248"/>
        <end position="277"/>
    </location>
</feature>
<gene>
    <name evidence="5" type="ORF">PCOR1329_LOCUS35677</name>
</gene>
<dbReference type="SMART" id="SM00248">
    <property type="entry name" value="ANK"/>
    <property type="match status" value="2"/>
</dbReference>
<reference evidence="5" key="1">
    <citation type="submission" date="2023-10" db="EMBL/GenBank/DDBJ databases">
        <authorList>
            <person name="Chen Y."/>
            <person name="Shah S."/>
            <person name="Dougan E. K."/>
            <person name="Thang M."/>
            <person name="Chan C."/>
        </authorList>
    </citation>
    <scope>NUCLEOTIDE SEQUENCE [LARGE SCALE GENOMIC DNA]</scope>
</reference>
<feature type="region of interest" description="Disordered" evidence="4">
    <location>
        <begin position="1"/>
        <end position="61"/>
    </location>
</feature>
<dbReference type="PANTHER" id="PTHR24171">
    <property type="entry name" value="ANKYRIN REPEAT DOMAIN-CONTAINING PROTEIN 39-RELATED"/>
    <property type="match status" value="1"/>
</dbReference>
<proteinExistence type="predicted"/>
<sequence>MGAGAGTQGGDALGELYQRASQKAENRQAGARLASGRGGGVAGPGASKEAPAQQAPHAQPAVQATAVAGENEDGVDEALVLELSRQELLFQKCLRKRADREQQRKSDKQAQRAAQKALKEKALEAAFDNEVDAVLSLFDQGVEPECTDEHGNTLLSEASAGGAIDVSEVLLGEGCDPNSVGRYRRTPLWRAAYAGHSELIRTLLRGGGDPRDCDAEGQRPIDVASNPLSRELLLCWDTSGTDRIKEKAAEGRAMKAKEAEQAERQAQKRQADELDQALEEAERKAQIARSELARARKLLVEYRQQKVSLAEQGLQEKLQELEPLLEAAEGRVKLFEGAARDWEWKVSRARLKRSDFDQQEREKAAKRAGKAQGFRLQLEVAAKADLDQLLARLNDELEVKEDAEIGDGKLELKKGDSLIPEGPFKHLHKSEFNKKTLARYGQPPAETEAAEPAAQDAPPLFPITLAFSRGFNRTINIRGVADVLLKDVGGLRQADGRWPLVIDPSGRTSTFVRYTGAVVFEQTELKEMDPQRLRRALLKGLLHGACVLVDLGPFDFDAEAVEEPWNALERGLFAKLVDRSALYSYLLPRRFGSLITQDVAADFQVGAFVDENISKFVFGFVTKSRDPRWAFAKQFYSISVKGADDEDEPGR</sequence>
<dbReference type="EMBL" id="CAUYUJ010014357">
    <property type="protein sequence ID" value="CAK0840181.1"/>
    <property type="molecule type" value="Genomic_DNA"/>
</dbReference>
<feature type="compositionally biased region" description="Gly residues" evidence="4">
    <location>
        <begin position="1"/>
        <end position="12"/>
    </location>
</feature>
<dbReference type="Gene3D" id="1.25.40.20">
    <property type="entry name" value="Ankyrin repeat-containing domain"/>
    <property type="match status" value="1"/>
</dbReference>
<feature type="compositionally biased region" description="Low complexity" evidence="4">
    <location>
        <begin position="44"/>
        <end position="61"/>
    </location>
</feature>
<protein>
    <submittedName>
        <fullName evidence="5">Uncharacterized protein</fullName>
    </submittedName>
</protein>
<dbReference type="InterPro" id="IPR036770">
    <property type="entry name" value="Ankyrin_rpt-contain_sf"/>
</dbReference>
<keyword evidence="2 3" id="KW-0040">ANK repeat</keyword>
<name>A0ABN9T561_9DINO</name>
<feature type="repeat" description="ANK" evidence="3">
    <location>
        <begin position="183"/>
        <end position="215"/>
    </location>
</feature>
<evidence type="ECO:0000256" key="2">
    <source>
        <dbReference type="ARBA" id="ARBA00023043"/>
    </source>
</evidence>
<feature type="compositionally biased region" description="Basic and acidic residues" evidence="4">
    <location>
        <begin position="248"/>
        <end position="272"/>
    </location>
</feature>
<dbReference type="PROSITE" id="PS50297">
    <property type="entry name" value="ANK_REP_REGION"/>
    <property type="match status" value="1"/>
</dbReference>
<dbReference type="InterPro" id="IPR002110">
    <property type="entry name" value="Ankyrin_rpt"/>
</dbReference>
<organism evidence="5 6">
    <name type="scientific">Prorocentrum cordatum</name>
    <dbReference type="NCBI Taxonomy" id="2364126"/>
    <lineage>
        <taxon>Eukaryota</taxon>
        <taxon>Sar</taxon>
        <taxon>Alveolata</taxon>
        <taxon>Dinophyceae</taxon>
        <taxon>Prorocentrales</taxon>
        <taxon>Prorocentraceae</taxon>
        <taxon>Prorocentrum</taxon>
    </lineage>
</organism>
<accession>A0ABN9T561</accession>
<dbReference type="Proteomes" id="UP001189429">
    <property type="component" value="Unassembled WGS sequence"/>
</dbReference>
<dbReference type="SUPFAM" id="SSF48403">
    <property type="entry name" value="Ankyrin repeat"/>
    <property type="match status" value="1"/>
</dbReference>
<evidence type="ECO:0000313" key="6">
    <source>
        <dbReference type="Proteomes" id="UP001189429"/>
    </source>
</evidence>
<dbReference type="PROSITE" id="PS50088">
    <property type="entry name" value="ANK_REPEAT"/>
    <property type="match status" value="2"/>
</dbReference>
<keyword evidence="1" id="KW-0677">Repeat</keyword>
<evidence type="ECO:0000256" key="3">
    <source>
        <dbReference type="PROSITE-ProRule" id="PRU00023"/>
    </source>
</evidence>
<evidence type="ECO:0000313" key="5">
    <source>
        <dbReference type="EMBL" id="CAK0840181.1"/>
    </source>
</evidence>
<evidence type="ECO:0000256" key="1">
    <source>
        <dbReference type="ARBA" id="ARBA00022737"/>
    </source>
</evidence>